<dbReference type="AlphaFoldDB" id="A0A6M5I5T8"/>
<evidence type="ECO:0000313" key="1">
    <source>
        <dbReference type="EMBL" id="VYU17394.1"/>
    </source>
</evidence>
<dbReference type="RefSeq" id="WP_002581875.1">
    <property type="nucleotide sequence ID" value="NZ_BKBB01000001.1"/>
</dbReference>
<protein>
    <submittedName>
        <fullName evidence="1">Uncharacterized protein</fullName>
    </submittedName>
</protein>
<name>A0A6M5I5T8_CLOBU</name>
<reference evidence="1" key="1">
    <citation type="submission" date="2019-11" db="EMBL/GenBank/DDBJ databases">
        <authorList>
            <person name="Feng L."/>
        </authorList>
    </citation>
    <scope>NUCLEOTIDE SEQUENCE</scope>
    <source>
        <strain evidence="1">CButyricumLFYP62</strain>
    </source>
</reference>
<gene>
    <name evidence="1" type="ORF">CBLFYP62_01624</name>
</gene>
<dbReference type="EMBL" id="CACRTU010000014">
    <property type="protein sequence ID" value="VYU17394.1"/>
    <property type="molecule type" value="Genomic_DNA"/>
</dbReference>
<accession>A0A6M5I5T8</accession>
<organism evidence="1">
    <name type="scientific">Clostridium butyricum</name>
    <dbReference type="NCBI Taxonomy" id="1492"/>
    <lineage>
        <taxon>Bacteria</taxon>
        <taxon>Bacillati</taxon>
        <taxon>Bacillota</taxon>
        <taxon>Clostridia</taxon>
        <taxon>Eubacteriales</taxon>
        <taxon>Clostridiaceae</taxon>
        <taxon>Clostridium</taxon>
    </lineage>
</organism>
<sequence length="57" mass="6967">MKIKCYLRYKKGTNEVRCICKRDNPACDRHRTCIREVVNLNIYKDLENCFKNSEKRR</sequence>
<proteinExistence type="predicted"/>